<gene>
    <name evidence="2" type="ORF">F2Q68_00044695</name>
</gene>
<dbReference type="AlphaFoldDB" id="A0A8S9LRR0"/>
<evidence type="ECO:0000256" key="1">
    <source>
        <dbReference type="SAM" id="Phobius"/>
    </source>
</evidence>
<dbReference type="InterPro" id="IPR036259">
    <property type="entry name" value="MFS_trans_sf"/>
</dbReference>
<proteinExistence type="predicted"/>
<organism evidence="2 3">
    <name type="scientific">Brassica cretica</name>
    <name type="common">Mustard</name>
    <dbReference type="NCBI Taxonomy" id="69181"/>
    <lineage>
        <taxon>Eukaryota</taxon>
        <taxon>Viridiplantae</taxon>
        <taxon>Streptophyta</taxon>
        <taxon>Embryophyta</taxon>
        <taxon>Tracheophyta</taxon>
        <taxon>Spermatophyta</taxon>
        <taxon>Magnoliopsida</taxon>
        <taxon>eudicotyledons</taxon>
        <taxon>Gunneridae</taxon>
        <taxon>Pentapetalae</taxon>
        <taxon>rosids</taxon>
        <taxon>malvids</taxon>
        <taxon>Brassicales</taxon>
        <taxon>Brassicaceae</taxon>
        <taxon>Brassiceae</taxon>
        <taxon>Brassica</taxon>
    </lineage>
</organism>
<evidence type="ECO:0000313" key="2">
    <source>
        <dbReference type="EMBL" id="KAF2608747.1"/>
    </source>
</evidence>
<name>A0A8S9LRR0_BRACR</name>
<reference evidence="2" key="1">
    <citation type="submission" date="2019-12" db="EMBL/GenBank/DDBJ databases">
        <title>Genome sequencing and annotation of Brassica cretica.</title>
        <authorList>
            <person name="Studholme D.J."/>
            <person name="Sarris P.F."/>
        </authorList>
    </citation>
    <scope>NUCLEOTIDE SEQUENCE</scope>
    <source>
        <strain evidence="2">PFS-001/15</strain>
        <tissue evidence="2">Leaf</tissue>
    </source>
</reference>
<keyword evidence="1" id="KW-1133">Transmembrane helix</keyword>
<dbReference type="Proteomes" id="UP000712281">
    <property type="component" value="Unassembled WGS sequence"/>
</dbReference>
<comment type="caution">
    <text evidence="2">The sequence shown here is derived from an EMBL/GenBank/DDBJ whole genome shotgun (WGS) entry which is preliminary data.</text>
</comment>
<accession>A0A8S9LRR0</accession>
<keyword evidence="1" id="KW-0472">Membrane</keyword>
<evidence type="ECO:0000313" key="3">
    <source>
        <dbReference type="Proteomes" id="UP000712281"/>
    </source>
</evidence>
<dbReference type="EMBL" id="QGKW02000276">
    <property type="protein sequence ID" value="KAF2608747.1"/>
    <property type="molecule type" value="Genomic_DNA"/>
</dbReference>
<keyword evidence="1" id="KW-0812">Transmembrane</keyword>
<sequence>MEAMWAIGVMREWLCGRLELMEARWAIGVIRERLCGRFEKFTDKAHPWIADDLNKGRLYNFYWLVAVIVTLNFLIFLVFSKWYVYKDKRLAELGIELEDEPDIPMGHA</sequence>
<protein>
    <submittedName>
        <fullName evidence="2">Uncharacterized protein</fullName>
    </submittedName>
</protein>
<feature type="transmembrane region" description="Helical" evidence="1">
    <location>
        <begin position="61"/>
        <end position="79"/>
    </location>
</feature>
<dbReference type="Gene3D" id="1.20.1250.20">
    <property type="entry name" value="MFS general substrate transporter like domains"/>
    <property type="match status" value="1"/>
</dbReference>